<dbReference type="InterPro" id="IPR036291">
    <property type="entry name" value="NAD(P)-bd_dom_sf"/>
</dbReference>
<proteinExistence type="predicted"/>
<feature type="region of interest" description="Disordered" evidence="1">
    <location>
        <begin position="112"/>
        <end position="168"/>
    </location>
</feature>
<comment type="caution">
    <text evidence="3">The sequence shown here is derived from an EMBL/GenBank/DDBJ whole genome shotgun (WGS) entry which is preliminary data.</text>
</comment>
<dbReference type="SUPFAM" id="SSF51735">
    <property type="entry name" value="NAD(P)-binding Rossmann-fold domains"/>
    <property type="match status" value="2"/>
</dbReference>
<dbReference type="PANTHER" id="PTHR48079">
    <property type="entry name" value="PROTEIN YEEZ"/>
    <property type="match status" value="1"/>
</dbReference>
<feature type="compositionally biased region" description="Low complexity" evidence="1">
    <location>
        <begin position="123"/>
        <end position="156"/>
    </location>
</feature>
<dbReference type="PANTHER" id="PTHR48079:SF6">
    <property type="entry name" value="NAD(P)-BINDING DOMAIN-CONTAINING PROTEIN-RELATED"/>
    <property type="match status" value="1"/>
</dbReference>
<sequence length="261" mass="27896">MNTEWGTGATGATGYIGGDALSVLSQAHPEFEFSLLVRTQEKAQNVKAQYPNATIVLGDLDDSGLLREQAAKADIVLREYSTSFRSLFTHSPSSPPPPPLFLLLLRSTATSTRSCWRPRRTSSRPPSSARPPSTGPAAGPSPRGGARSTSSLDSSSARVTRPSSAGGRARWNHVHVADLSEAFRLLVEQAVASSIGEEGNKRQDDKEMWGAWGYYFVESGEHVWGELARGMAGTAFEMGLLGGTTTKPEEAGAARIALLHN</sequence>
<accession>A0ABR1TXN0</accession>
<evidence type="ECO:0000313" key="4">
    <source>
        <dbReference type="Proteomes" id="UP001480595"/>
    </source>
</evidence>
<evidence type="ECO:0000313" key="3">
    <source>
        <dbReference type="EMBL" id="KAK8050493.1"/>
    </source>
</evidence>
<gene>
    <name evidence="3" type="ORF">PG994_012223</name>
</gene>
<dbReference type="Gene3D" id="3.40.50.720">
    <property type="entry name" value="NAD(P)-binding Rossmann-like Domain"/>
    <property type="match status" value="1"/>
</dbReference>
<organism evidence="3 4">
    <name type="scientific">Apiospora phragmitis</name>
    <dbReference type="NCBI Taxonomy" id="2905665"/>
    <lineage>
        <taxon>Eukaryota</taxon>
        <taxon>Fungi</taxon>
        <taxon>Dikarya</taxon>
        <taxon>Ascomycota</taxon>
        <taxon>Pezizomycotina</taxon>
        <taxon>Sordariomycetes</taxon>
        <taxon>Xylariomycetidae</taxon>
        <taxon>Amphisphaeriales</taxon>
        <taxon>Apiosporaceae</taxon>
        <taxon>Apiospora</taxon>
    </lineage>
</organism>
<dbReference type="GeneID" id="92096695"/>
<protein>
    <recommendedName>
        <fullName evidence="2">NAD(P)-binding domain-containing protein</fullName>
    </recommendedName>
</protein>
<dbReference type="Pfam" id="PF13460">
    <property type="entry name" value="NAD_binding_10"/>
    <property type="match status" value="1"/>
</dbReference>
<keyword evidence="4" id="KW-1185">Reference proteome</keyword>
<dbReference type="EMBL" id="JAQQWL010000011">
    <property type="protein sequence ID" value="KAK8050493.1"/>
    <property type="molecule type" value="Genomic_DNA"/>
</dbReference>
<dbReference type="InterPro" id="IPR051783">
    <property type="entry name" value="NAD(P)-dependent_oxidoreduct"/>
</dbReference>
<evidence type="ECO:0000259" key="2">
    <source>
        <dbReference type="Pfam" id="PF13460"/>
    </source>
</evidence>
<reference evidence="3 4" key="1">
    <citation type="submission" date="2023-01" db="EMBL/GenBank/DDBJ databases">
        <title>Analysis of 21 Apiospora genomes using comparative genomics revels a genus with tremendous synthesis potential of carbohydrate active enzymes and secondary metabolites.</title>
        <authorList>
            <person name="Sorensen T."/>
        </authorList>
    </citation>
    <scope>NUCLEOTIDE SEQUENCE [LARGE SCALE GENOMIC DNA]</scope>
    <source>
        <strain evidence="3 4">CBS 135458</strain>
    </source>
</reference>
<dbReference type="RefSeq" id="XP_066712742.1">
    <property type="nucleotide sequence ID" value="XM_066863632.1"/>
</dbReference>
<dbReference type="Proteomes" id="UP001480595">
    <property type="component" value="Unassembled WGS sequence"/>
</dbReference>
<feature type="domain" description="NAD(P)-binding" evidence="2">
    <location>
        <begin position="11"/>
        <end position="77"/>
    </location>
</feature>
<evidence type="ECO:0000256" key="1">
    <source>
        <dbReference type="SAM" id="MobiDB-lite"/>
    </source>
</evidence>
<name>A0ABR1TXN0_9PEZI</name>
<dbReference type="InterPro" id="IPR016040">
    <property type="entry name" value="NAD(P)-bd_dom"/>
</dbReference>